<dbReference type="GO" id="GO:0003676">
    <property type="term" value="F:nucleic acid binding"/>
    <property type="evidence" value="ECO:0007669"/>
    <property type="project" value="InterPro"/>
</dbReference>
<keyword evidence="5" id="KW-0030">Aminoacyl-tRNA synthetase</keyword>
<dbReference type="AlphaFoldDB" id="A0A8E0RPR2"/>
<dbReference type="InterPro" id="IPR004365">
    <property type="entry name" value="NA-bd_OB_tRNA"/>
</dbReference>
<evidence type="ECO:0000256" key="5">
    <source>
        <dbReference type="ARBA" id="ARBA00023146"/>
    </source>
</evidence>
<keyword evidence="1" id="KW-0436">Ligase</keyword>
<keyword evidence="2" id="KW-0547">Nucleotide-binding</keyword>
<dbReference type="Pfam" id="PF01336">
    <property type="entry name" value="tRNA_anti-codon"/>
    <property type="match status" value="1"/>
</dbReference>
<protein>
    <submittedName>
        <fullName evidence="7">Asparaginyl-tRNA synthetase</fullName>
    </submittedName>
</protein>
<evidence type="ECO:0000259" key="6">
    <source>
        <dbReference type="PROSITE" id="PS50862"/>
    </source>
</evidence>
<dbReference type="GO" id="GO:0004816">
    <property type="term" value="F:asparagine-tRNA ligase activity"/>
    <property type="evidence" value="ECO:0007669"/>
    <property type="project" value="TreeGrafter"/>
</dbReference>
<name>A0A8E0RPR2_9TREM</name>
<feature type="domain" description="Aminoacyl-transfer RNA synthetases class-II family profile" evidence="6">
    <location>
        <begin position="156"/>
        <end position="500"/>
    </location>
</feature>
<dbReference type="PANTHER" id="PTHR22594:SF34">
    <property type="entry name" value="ASPARAGINE--TRNA LIGASE, MITOCHONDRIAL-RELATED"/>
    <property type="match status" value="1"/>
</dbReference>
<dbReference type="InterPro" id="IPR004364">
    <property type="entry name" value="Aa-tRNA-synt_II"/>
</dbReference>
<keyword evidence="8" id="KW-1185">Reference proteome</keyword>
<dbReference type="OrthoDB" id="1931232at2759"/>
<proteinExistence type="predicted"/>
<dbReference type="InterPro" id="IPR045864">
    <property type="entry name" value="aa-tRNA-synth_II/BPL/LPL"/>
</dbReference>
<dbReference type="InterPro" id="IPR012340">
    <property type="entry name" value="NA-bd_OB-fold"/>
</dbReference>
<dbReference type="Gene3D" id="2.40.50.140">
    <property type="entry name" value="Nucleic acid-binding proteins"/>
    <property type="match status" value="1"/>
</dbReference>
<dbReference type="Proteomes" id="UP000728185">
    <property type="component" value="Unassembled WGS sequence"/>
</dbReference>
<dbReference type="GO" id="GO:0006421">
    <property type="term" value="P:asparaginyl-tRNA aminoacylation"/>
    <property type="evidence" value="ECO:0007669"/>
    <property type="project" value="TreeGrafter"/>
</dbReference>
<comment type="caution">
    <text evidence="7">The sequence shown here is derived from an EMBL/GenBank/DDBJ whole genome shotgun (WGS) entry which is preliminary data.</text>
</comment>
<dbReference type="GO" id="GO:0005739">
    <property type="term" value="C:mitochondrion"/>
    <property type="evidence" value="ECO:0007669"/>
    <property type="project" value="TreeGrafter"/>
</dbReference>
<dbReference type="InterPro" id="IPR002312">
    <property type="entry name" value="Asp/Asn-tRNA-synth_IIb"/>
</dbReference>
<evidence type="ECO:0000256" key="2">
    <source>
        <dbReference type="ARBA" id="ARBA00022741"/>
    </source>
</evidence>
<dbReference type="GO" id="GO:0005524">
    <property type="term" value="F:ATP binding"/>
    <property type="evidence" value="ECO:0007669"/>
    <property type="project" value="UniProtKB-KW"/>
</dbReference>
<dbReference type="PROSITE" id="PS50862">
    <property type="entry name" value="AA_TRNA_LIGASE_II"/>
    <property type="match status" value="1"/>
</dbReference>
<accession>A0A8E0RPR2</accession>
<sequence>MCRGYSINGNLNLVDKNKNIENKIIEKDLNVIGWVRSVRRHKTRVFFDISDGSAPFSLQVVSPPTAVTKTIRVGSAVSVTGDLIQPAHTDQHHVRSDLHAHSIRLLDGSDLPEIDKRDPPTCVAHGVNASRPDSGILRSATGLAWRHRLPELAAMLRLRSQVKQMTRNAMNHLGYLEVDTPILTTVRCEGIGQEFMVLPPVGLRGRNDGIALSSPRSPPVILTGSAQLHLEALALGMSQVYTLNPAFRAEASHTRNHLAEFYMLEAESVRLDSVDSLCEEIESLTRILVTSFLDRFSSKSNNCSDDGNEDPLPSAESLDMALMCSALSLEDTEPLSKRDEAETALSQLTRLESSISKSFARLTFSEACSYLDRPGDIYTDLSKEDERRLLEWMGRNTPVFLTHFPCTLKPFYCRSVDGLHAEAVDLLVPSVGELVGGSIRETCPNTLIQRLTADGADIPNLEWYIQLRGLGGAPHGGFGLGFERLLQYLTGVYNIRDTIPFPRVIDKVPL</sequence>
<dbReference type="SUPFAM" id="SSF55681">
    <property type="entry name" value="Class II aaRS and biotin synthetases"/>
    <property type="match status" value="1"/>
</dbReference>
<evidence type="ECO:0000313" key="7">
    <source>
        <dbReference type="EMBL" id="KAA0188168.1"/>
    </source>
</evidence>
<dbReference type="PRINTS" id="PR01042">
    <property type="entry name" value="TRNASYNTHASP"/>
</dbReference>
<organism evidence="7 8">
    <name type="scientific">Fasciolopsis buskii</name>
    <dbReference type="NCBI Taxonomy" id="27845"/>
    <lineage>
        <taxon>Eukaryota</taxon>
        <taxon>Metazoa</taxon>
        <taxon>Spiralia</taxon>
        <taxon>Lophotrochozoa</taxon>
        <taxon>Platyhelminthes</taxon>
        <taxon>Trematoda</taxon>
        <taxon>Digenea</taxon>
        <taxon>Plagiorchiida</taxon>
        <taxon>Echinostomata</taxon>
        <taxon>Echinostomatoidea</taxon>
        <taxon>Fasciolidae</taxon>
        <taxon>Fasciolopsis</taxon>
    </lineage>
</organism>
<keyword evidence="4" id="KW-0648">Protein biosynthesis</keyword>
<dbReference type="EMBL" id="LUCM01008585">
    <property type="protein sequence ID" value="KAA0188168.1"/>
    <property type="molecule type" value="Genomic_DNA"/>
</dbReference>
<evidence type="ECO:0000256" key="3">
    <source>
        <dbReference type="ARBA" id="ARBA00022840"/>
    </source>
</evidence>
<reference evidence="7" key="1">
    <citation type="submission" date="2019-05" db="EMBL/GenBank/DDBJ databases">
        <title>Annotation for the trematode Fasciolopsis buski.</title>
        <authorList>
            <person name="Choi Y.-J."/>
        </authorList>
    </citation>
    <scope>NUCLEOTIDE SEQUENCE</scope>
    <source>
        <strain evidence="7">HT</strain>
        <tissue evidence="7">Whole worm</tissue>
    </source>
</reference>
<dbReference type="Gene3D" id="3.30.930.10">
    <property type="entry name" value="Bira Bifunctional Protein, Domain 2"/>
    <property type="match status" value="1"/>
</dbReference>
<evidence type="ECO:0000256" key="4">
    <source>
        <dbReference type="ARBA" id="ARBA00022917"/>
    </source>
</evidence>
<dbReference type="InterPro" id="IPR006195">
    <property type="entry name" value="aa-tRNA-synth_II"/>
</dbReference>
<evidence type="ECO:0000256" key="1">
    <source>
        <dbReference type="ARBA" id="ARBA00022598"/>
    </source>
</evidence>
<evidence type="ECO:0000313" key="8">
    <source>
        <dbReference type="Proteomes" id="UP000728185"/>
    </source>
</evidence>
<dbReference type="PANTHER" id="PTHR22594">
    <property type="entry name" value="ASPARTYL/LYSYL-TRNA SYNTHETASE"/>
    <property type="match status" value="1"/>
</dbReference>
<dbReference type="SUPFAM" id="SSF50249">
    <property type="entry name" value="Nucleic acid-binding proteins"/>
    <property type="match status" value="1"/>
</dbReference>
<keyword evidence="3" id="KW-0067">ATP-binding</keyword>
<dbReference type="Pfam" id="PF00152">
    <property type="entry name" value="tRNA-synt_2"/>
    <property type="match status" value="1"/>
</dbReference>
<gene>
    <name evidence="7" type="ORF">FBUS_07151</name>
</gene>